<comment type="caution">
    <text evidence="10">The sequence shown here is derived from an EMBL/GenBank/DDBJ whole genome shotgun (WGS) entry which is preliminary data.</text>
</comment>
<dbReference type="Pfam" id="PF00486">
    <property type="entry name" value="Trans_reg_C"/>
    <property type="match status" value="1"/>
</dbReference>
<dbReference type="CDD" id="cd17574">
    <property type="entry name" value="REC_OmpR"/>
    <property type="match status" value="1"/>
</dbReference>
<dbReference type="Gene3D" id="1.10.10.10">
    <property type="entry name" value="Winged helix-like DNA-binding domain superfamily/Winged helix DNA-binding domain"/>
    <property type="match status" value="1"/>
</dbReference>
<evidence type="ECO:0000256" key="5">
    <source>
        <dbReference type="ARBA" id="ARBA00024867"/>
    </source>
</evidence>
<dbReference type="PANTHER" id="PTHR48111:SF73">
    <property type="entry name" value="ALKALINE PHOSPHATASE SYNTHESIS TRANSCRIPTIONAL REGULATORY PROTEIN PHOP"/>
    <property type="match status" value="1"/>
</dbReference>
<evidence type="ECO:0000259" key="9">
    <source>
        <dbReference type="PROSITE" id="PS51755"/>
    </source>
</evidence>
<evidence type="ECO:0000313" key="10">
    <source>
        <dbReference type="EMBL" id="MBC8561654.1"/>
    </source>
</evidence>
<evidence type="ECO:0000256" key="1">
    <source>
        <dbReference type="ARBA" id="ARBA00018672"/>
    </source>
</evidence>
<name>A0ABR7MZI0_9FIRM</name>
<feature type="domain" description="OmpR/PhoB-type" evidence="9">
    <location>
        <begin position="139"/>
        <end position="238"/>
    </location>
</feature>
<dbReference type="InterPro" id="IPR036388">
    <property type="entry name" value="WH-like_DNA-bd_sf"/>
</dbReference>
<feature type="modified residue" description="4-aspartylphosphate" evidence="6">
    <location>
        <position position="56"/>
    </location>
</feature>
<dbReference type="SMART" id="SM00862">
    <property type="entry name" value="Trans_reg_C"/>
    <property type="match status" value="1"/>
</dbReference>
<sequence>MGAKILFVEDDEALAMGTSYVLESEGMQVIRVDDCQSAKRLWSGKEDQVFDLVLLDVMLPDGDGFALCQWLKSEQEDIPVIFLTALEDEGNVVHGLQYGDDYVTKPFRTKELVARILANIRKYKIPDTGIRNGMTASEEGVYQNGELCLNEKEMLVYRNKERIELTRSEYRLFQILIHHAGQILTREQLMEQLWSVDEAFVDDNTLSVYMRRLRQKLGCDEEKSYISTIRGVGYRMELAGREREGRI</sequence>
<organism evidence="10 11">
    <name type="scientific">Jutongia huaianensis</name>
    <dbReference type="NCBI Taxonomy" id="2763668"/>
    <lineage>
        <taxon>Bacteria</taxon>
        <taxon>Bacillati</taxon>
        <taxon>Bacillota</taxon>
        <taxon>Clostridia</taxon>
        <taxon>Lachnospirales</taxon>
        <taxon>Lachnospiraceae</taxon>
        <taxon>Jutongia</taxon>
    </lineage>
</organism>
<protein>
    <recommendedName>
        <fullName evidence="1">Stage 0 sporulation protein A homolog</fullName>
    </recommendedName>
</protein>
<dbReference type="InterPro" id="IPR011006">
    <property type="entry name" value="CheY-like_superfamily"/>
</dbReference>
<evidence type="ECO:0000256" key="6">
    <source>
        <dbReference type="PROSITE-ProRule" id="PRU00169"/>
    </source>
</evidence>
<evidence type="ECO:0000256" key="3">
    <source>
        <dbReference type="ARBA" id="ARBA00023125"/>
    </source>
</evidence>
<dbReference type="InterPro" id="IPR001789">
    <property type="entry name" value="Sig_transdc_resp-reg_receiver"/>
</dbReference>
<feature type="DNA-binding region" description="OmpR/PhoB-type" evidence="7">
    <location>
        <begin position="139"/>
        <end position="238"/>
    </location>
</feature>
<keyword evidence="4" id="KW-0804">Transcription</keyword>
<dbReference type="InterPro" id="IPR001867">
    <property type="entry name" value="OmpR/PhoB-type_DNA-bd"/>
</dbReference>
<evidence type="ECO:0000313" key="11">
    <source>
        <dbReference type="Proteomes" id="UP000606193"/>
    </source>
</evidence>
<keyword evidence="11" id="KW-1185">Reference proteome</keyword>
<dbReference type="RefSeq" id="WP_118689272.1">
    <property type="nucleotide sequence ID" value="NZ_JACRSX010000002.1"/>
</dbReference>
<keyword evidence="2" id="KW-0805">Transcription regulation</keyword>
<dbReference type="Pfam" id="PF00072">
    <property type="entry name" value="Response_reg"/>
    <property type="match status" value="1"/>
</dbReference>
<dbReference type="Proteomes" id="UP000606193">
    <property type="component" value="Unassembled WGS sequence"/>
</dbReference>
<dbReference type="EMBL" id="JACRSX010000002">
    <property type="protein sequence ID" value="MBC8561654.1"/>
    <property type="molecule type" value="Genomic_DNA"/>
</dbReference>
<dbReference type="SMART" id="SM00448">
    <property type="entry name" value="REC"/>
    <property type="match status" value="1"/>
</dbReference>
<dbReference type="PANTHER" id="PTHR48111">
    <property type="entry name" value="REGULATOR OF RPOS"/>
    <property type="match status" value="1"/>
</dbReference>
<evidence type="ECO:0000259" key="8">
    <source>
        <dbReference type="PROSITE" id="PS50110"/>
    </source>
</evidence>
<accession>A0ABR7MZI0</accession>
<evidence type="ECO:0000256" key="4">
    <source>
        <dbReference type="ARBA" id="ARBA00023163"/>
    </source>
</evidence>
<comment type="function">
    <text evidence="5">May play the central regulatory role in sporulation. It may be an element of the effector pathway responsible for the activation of sporulation genes in response to nutritional stress. Spo0A may act in concert with spo0H (a sigma factor) to control the expression of some genes that are critical to the sporulation process.</text>
</comment>
<dbReference type="Gene3D" id="3.40.50.2300">
    <property type="match status" value="1"/>
</dbReference>
<reference evidence="10 11" key="1">
    <citation type="submission" date="2020-08" db="EMBL/GenBank/DDBJ databases">
        <title>Genome public.</title>
        <authorList>
            <person name="Liu C."/>
            <person name="Sun Q."/>
        </authorList>
    </citation>
    <scope>NUCLEOTIDE SEQUENCE [LARGE SCALE GENOMIC DNA]</scope>
    <source>
        <strain evidence="10 11">NSJ-37</strain>
    </source>
</reference>
<dbReference type="PROSITE" id="PS51755">
    <property type="entry name" value="OMPR_PHOB"/>
    <property type="match status" value="1"/>
</dbReference>
<feature type="domain" description="Response regulatory" evidence="8">
    <location>
        <begin position="4"/>
        <end position="120"/>
    </location>
</feature>
<proteinExistence type="predicted"/>
<dbReference type="CDD" id="cd00383">
    <property type="entry name" value="trans_reg_C"/>
    <property type="match status" value="1"/>
</dbReference>
<evidence type="ECO:0000256" key="2">
    <source>
        <dbReference type="ARBA" id="ARBA00023015"/>
    </source>
</evidence>
<keyword evidence="3 7" id="KW-0238">DNA-binding</keyword>
<dbReference type="PROSITE" id="PS50110">
    <property type="entry name" value="RESPONSE_REGULATORY"/>
    <property type="match status" value="1"/>
</dbReference>
<gene>
    <name evidence="10" type="ORF">H8704_03250</name>
</gene>
<keyword evidence="6" id="KW-0597">Phosphoprotein</keyword>
<dbReference type="InterPro" id="IPR039420">
    <property type="entry name" value="WalR-like"/>
</dbReference>
<dbReference type="SUPFAM" id="SSF52172">
    <property type="entry name" value="CheY-like"/>
    <property type="match status" value="1"/>
</dbReference>
<evidence type="ECO:0000256" key="7">
    <source>
        <dbReference type="PROSITE-ProRule" id="PRU01091"/>
    </source>
</evidence>